<name>A0A2U3EKL6_PURLI</name>
<dbReference type="EMBL" id="LCWV01000002">
    <property type="protein sequence ID" value="PWI75055.1"/>
    <property type="molecule type" value="Genomic_DNA"/>
</dbReference>
<proteinExistence type="predicted"/>
<accession>A0A2U3EKL6</accession>
<dbReference type="Proteomes" id="UP000245956">
    <property type="component" value="Unassembled WGS sequence"/>
</dbReference>
<sequence length="242" mass="24601">MGACECSTLPWEDPGGSGLQACTTRDGPCVNWAVSANDAACACSTQRKVELRLLVADVVLVVAGGALAECGRGSAAMQASEGSAGGGGTSSEGGLAGHVFCGRDQVLGNNGEADDDDVVSQRVRASAGSVNGWMGRRGASGRAAAQTRKPVQRVVDGCLGEKSINRDVSVSWLPRVRACRGRATATLLGIWVDARGGWAPVPRWFISGSQVASRQPPPPVPSGASAGQRCVTALAIGLITGE</sequence>
<protein>
    <submittedName>
        <fullName evidence="1">Uncharacterized protein</fullName>
    </submittedName>
</protein>
<evidence type="ECO:0000313" key="1">
    <source>
        <dbReference type="EMBL" id="PWI75055.1"/>
    </source>
</evidence>
<gene>
    <name evidence="1" type="ORF">PCL_05713</name>
</gene>
<dbReference type="AlphaFoldDB" id="A0A2U3EKL6"/>
<reference evidence="1 2" key="1">
    <citation type="journal article" date="2016" name="Front. Microbiol.">
        <title>Genome and transcriptome sequences reveal the specific parasitism of the nematophagous Purpureocillium lilacinum 36-1.</title>
        <authorList>
            <person name="Xie J."/>
            <person name="Li S."/>
            <person name="Mo C."/>
            <person name="Xiao X."/>
            <person name="Peng D."/>
            <person name="Wang G."/>
            <person name="Xiao Y."/>
        </authorList>
    </citation>
    <scope>NUCLEOTIDE SEQUENCE [LARGE SCALE GENOMIC DNA]</scope>
    <source>
        <strain evidence="1 2">36-1</strain>
    </source>
</reference>
<comment type="caution">
    <text evidence="1">The sequence shown here is derived from an EMBL/GenBank/DDBJ whole genome shotgun (WGS) entry which is preliminary data.</text>
</comment>
<organism evidence="1 2">
    <name type="scientific">Purpureocillium lilacinum</name>
    <name type="common">Paecilomyces lilacinus</name>
    <dbReference type="NCBI Taxonomy" id="33203"/>
    <lineage>
        <taxon>Eukaryota</taxon>
        <taxon>Fungi</taxon>
        <taxon>Dikarya</taxon>
        <taxon>Ascomycota</taxon>
        <taxon>Pezizomycotina</taxon>
        <taxon>Sordariomycetes</taxon>
        <taxon>Hypocreomycetidae</taxon>
        <taxon>Hypocreales</taxon>
        <taxon>Ophiocordycipitaceae</taxon>
        <taxon>Purpureocillium</taxon>
    </lineage>
</organism>
<evidence type="ECO:0000313" key="2">
    <source>
        <dbReference type="Proteomes" id="UP000245956"/>
    </source>
</evidence>